<dbReference type="AlphaFoldDB" id="A0A915K9U4"/>
<protein>
    <submittedName>
        <fullName evidence="3">Uncharacterized protein</fullName>
    </submittedName>
</protein>
<evidence type="ECO:0000256" key="1">
    <source>
        <dbReference type="SAM" id="MobiDB-lite"/>
    </source>
</evidence>
<organism evidence="2 3">
    <name type="scientific">Romanomermis culicivorax</name>
    <name type="common">Nematode worm</name>
    <dbReference type="NCBI Taxonomy" id="13658"/>
    <lineage>
        <taxon>Eukaryota</taxon>
        <taxon>Metazoa</taxon>
        <taxon>Ecdysozoa</taxon>
        <taxon>Nematoda</taxon>
        <taxon>Enoplea</taxon>
        <taxon>Dorylaimia</taxon>
        <taxon>Mermithida</taxon>
        <taxon>Mermithoidea</taxon>
        <taxon>Mermithidae</taxon>
        <taxon>Romanomermis</taxon>
    </lineage>
</organism>
<reference evidence="3" key="1">
    <citation type="submission" date="2022-11" db="UniProtKB">
        <authorList>
            <consortium name="WormBaseParasite"/>
        </authorList>
    </citation>
    <scope>IDENTIFICATION</scope>
</reference>
<name>A0A915K9U4_ROMCU</name>
<proteinExistence type="predicted"/>
<feature type="compositionally biased region" description="Polar residues" evidence="1">
    <location>
        <begin position="175"/>
        <end position="188"/>
    </location>
</feature>
<feature type="compositionally biased region" description="Polar residues" evidence="1">
    <location>
        <begin position="140"/>
        <end position="158"/>
    </location>
</feature>
<feature type="region of interest" description="Disordered" evidence="1">
    <location>
        <begin position="175"/>
        <end position="197"/>
    </location>
</feature>
<keyword evidence="2" id="KW-1185">Reference proteome</keyword>
<sequence length="356" mass="40271">MENSSENSDDEHRRHPSSGRSTSRLSSLEYLGTVAAASEIIDLGAYANVIECSRLQAPDPNFHPYLLASNSDSENFSNLQPCVSVVRKQSPNRNENQLSGNYIPIDKSSCSVPYQNVVPFHRMIWNSDRNDPVNHPENVPSYNNSEKNYQESTSRHSISAYSDISEKSRVYSSVQTYDQSRQNLTTGSKGPEKESLRWPQQIKESLKNCDDSSIKLLADACLISHERQSFKFLEEPFLGLIDMQEISSFDRELTNIDDKQKSEGEDFSNYYSDCCEFNAVICHRTVDDQDANNKNESNMRDIFVMNNESSDAILPSYSEIYRTYTRDAVSRSAYIPSRLDCGPALSINAVLLLNCP</sequence>
<accession>A0A915K9U4</accession>
<dbReference type="WBParaSite" id="nRc.2.0.1.t35140-RA">
    <property type="protein sequence ID" value="nRc.2.0.1.t35140-RA"/>
    <property type="gene ID" value="nRc.2.0.1.g35140"/>
</dbReference>
<dbReference type="Proteomes" id="UP000887565">
    <property type="component" value="Unplaced"/>
</dbReference>
<evidence type="ECO:0000313" key="3">
    <source>
        <dbReference type="WBParaSite" id="nRc.2.0.1.t35140-RA"/>
    </source>
</evidence>
<feature type="region of interest" description="Disordered" evidence="1">
    <location>
        <begin position="1"/>
        <end position="24"/>
    </location>
</feature>
<feature type="region of interest" description="Disordered" evidence="1">
    <location>
        <begin position="131"/>
        <end position="158"/>
    </location>
</feature>
<evidence type="ECO:0000313" key="2">
    <source>
        <dbReference type="Proteomes" id="UP000887565"/>
    </source>
</evidence>